<organism evidence="1 2">
    <name type="scientific">Hibiscus sabdariffa</name>
    <name type="common">roselle</name>
    <dbReference type="NCBI Taxonomy" id="183260"/>
    <lineage>
        <taxon>Eukaryota</taxon>
        <taxon>Viridiplantae</taxon>
        <taxon>Streptophyta</taxon>
        <taxon>Embryophyta</taxon>
        <taxon>Tracheophyta</taxon>
        <taxon>Spermatophyta</taxon>
        <taxon>Magnoliopsida</taxon>
        <taxon>eudicotyledons</taxon>
        <taxon>Gunneridae</taxon>
        <taxon>Pentapetalae</taxon>
        <taxon>rosids</taxon>
        <taxon>malvids</taxon>
        <taxon>Malvales</taxon>
        <taxon>Malvaceae</taxon>
        <taxon>Malvoideae</taxon>
        <taxon>Hibiscus</taxon>
    </lineage>
</organism>
<keyword evidence="2" id="KW-1185">Reference proteome</keyword>
<dbReference type="Proteomes" id="UP001472677">
    <property type="component" value="Unassembled WGS sequence"/>
</dbReference>
<comment type="caution">
    <text evidence="1">The sequence shown here is derived from an EMBL/GenBank/DDBJ whole genome shotgun (WGS) entry which is preliminary data.</text>
</comment>
<evidence type="ECO:0000313" key="1">
    <source>
        <dbReference type="EMBL" id="KAK8567265.1"/>
    </source>
</evidence>
<name>A0ABR2EXM5_9ROSI</name>
<proteinExistence type="predicted"/>
<accession>A0ABR2EXM5</accession>
<gene>
    <name evidence="1" type="ORF">V6N12_005861</name>
</gene>
<protein>
    <submittedName>
        <fullName evidence="1">Uncharacterized protein</fullName>
    </submittedName>
</protein>
<evidence type="ECO:0000313" key="2">
    <source>
        <dbReference type="Proteomes" id="UP001472677"/>
    </source>
</evidence>
<dbReference type="EMBL" id="JBBPBM010000009">
    <property type="protein sequence ID" value="KAK8567265.1"/>
    <property type="molecule type" value="Genomic_DNA"/>
</dbReference>
<reference evidence="1 2" key="1">
    <citation type="journal article" date="2024" name="G3 (Bethesda)">
        <title>Genome assembly of Hibiscus sabdariffa L. provides insights into metabolisms of medicinal natural products.</title>
        <authorList>
            <person name="Kim T."/>
        </authorList>
    </citation>
    <scope>NUCLEOTIDE SEQUENCE [LARGE SCALE GENOMIC DNA]</scope>
    <source>
        <strain evidence="1">TK-2024</strain>
        <tissue evidence="1">Old leaves</tissue>
    </source>
</reference>
<sequence length="207" mass="22226">MGNKLRVDSHRVVIPIDDNVVHTTAESRGTISSNETSLCNRGVSVVDSATIPVVDTTTGSAERGPIIAPMADTMLKDSASSGEHGITGSAERGSMIAHVADTMSNGSALSGEHDIARDEHVLASVDDTSANNGMEIQIVASTSKTRVHTMMTRSRNGIFKPNSFLCEVEEDQVPDSGFEMLQSDKWKEVVIVEYEATERDLVLSTFT</sequence>